<keyword evidence="4" id="KW-0472">Membrane</keyword>
<evidence type="ECO:0000313" key="7">
    <source>
        <dbReference type="EMBL" id="MBC2689946.1"/>
    </source>
</evidence>
<feature type="transmembrane region" description="Helical" evidence="4">
    <location>
        <begin position="74"/>
        <end position="96"/>
    </location>
</feature>
<dbReference type="AlphaFoldDB" id="A0A7X1GCM4"/>
<keyword evidence="8" id="KW-1185">Reference proteome</keyword>
<dbReference type="GO" id="GO:0000160">
    <property type="term" value="P:phosphorelay signal transduction system"/>
    <property type="evidence" value="ECO:0007669"/>
    <property type="project" value="InterPro"/>
</dbReference>
<keyword evidence="4" id="KW-0812">Transmembrane</keyword>
<evidence type="ECO:0000256" key="2">
    <source>
        <dbReference type="ARBA" id="ARBA00023125"/>
    </source>
</evidence>
<dbReference type="Gene3D" id="3.40.50.2300">
    <property type="match status" value="1"/>
</dbReference>
<feature type="domain" description="HTH luxR-type" evidence="5">
    <location>
        <begin position="140"/>
        <end position="205"/>
    </location>
</feature>
<dbReference type="InterPro" id="IPR016032">
    <property type="entry name" value="Sig_transdc_resp-reg_C-effctor"/>
</dbReference>
<feature type="domain" description="Response regulatory" evidence="6">
    <location>
        <begin position="2"/>
        <end position="121"/>
    </location>
</feature>
<dbReference type="InterPro" id="IPR058245">
    <property type="entry name" value="NreC/VraR/RcsB-like_REC"/>
</dbReference>
<dbReference type="SUPFAM" id="SSF46894">
    <property type="entry name" value="C-terminal effector domain of the bipartite response regulators"/>
    <property type="match status" value="1"/>
</dbReference>
<dbReference type="CDD" id="cd06170">
    <property type="entry name" value="LuxR_C_like"/>
    <property type="match status" value="1"/>
</dbReference>
<dbReference type="PROSITE" id="PS50110">
    <property type="entry name" value="RESPONSE_REGULATORY"/>
    <property type="match status" value="1"/>
</dbReference>
<evidence type="ECO:0000313" key="8">
    <source>
        <dbReference type="Proteomes" id="UP000526003"/>
    </source>
</evidence>
<dbReference type="SUPFAM" id="SSF52172">
    <property type="entry name" value="CheY-like"/>
    <property type="match status" value="1"/>
</dbReference>
<dbReference type="Pfam" id="PF00072">
    <property type="entry name" value="Response_reg"/>
    <property type="match status" value="1"/>
</dbReference>
<feature type="modified residue" description="4-aspartylphosphate" evidence="3">
    <location>
        <position position="53"/>
    </location>
</feature>
<reference evidence="7 8" key="1">
    <citation type="submission" date="2020-08" db="EMBL/GenBank/DDBJ databases">
        <title>Pseudomonas sp. nov.</title>
        <authorList>
            <person name="Gieschler S."/>
            <person name="Fiedler G."/>
            <person name="Brinks E."/>
            <person name="Boehnlein C."/>
            <person name="Franz C.M.A.P."/>
            <person name="Kabisch J."/>
        </authorList>
    </citation>
    <scope>NUCLEOTIDE SEQUENCE [LARGE SCALE GENOMIC DNA]</scope>
    <source>
        <strain evidence="7 8">MBT-1</strain>
    </source>
</reference>
<gene>
    <name evidence="7" type="ORF">H7995_09065</name>
</gene>
<name>A0A7X1GCM4_9PSED</name>
<dbReference type="CDD" id="cd17535">
    <property type="entry name" value="REC_NarL-like"/>
    <property type="match status" value="1"/>
</dbReference>
<proteinExistence type="predicted"/>
<comment type="caution">
    <text evidence="7">The sequence shown here is derived from an EMBL/GenBank/DDBJ whole genome shotgun (WGS) entry which is preliminary data.</text>
</comment>
<evidence type="ECO:0000259" key="5">
    <source>
        <dbReference type="PROSITE" id="PS50043"/>
    </source>
</evidence>
<dbReference type="InterPro" id="IPR000792">
    <property type="entry name" value="Tscrpt_reg_LuxR_C"/>
</dbReference>
<dbReference type="Pfam" id="PF00196">
    <property type="entry name" value="GerE"/>
    <property type="match status" value="1"/>
</dbReference>
<organism evidence="7 8">
    <name type="scientific">Pseudomonas kielensis</name>
    <dbReference type="NCBI Taxonomy" id="2762577"/>
    <lineage>
        <taxon>Bacteria</taxon>
        <taxon>Pseudomonadati</taxon>
        <taxon>Pseudomonadota</taxon>
        <taxon>Gammaproteobacteria</taxon>
        <taxon>Pseudomonadales</taxon>
        <taxon>Pseudomonadaceae</taxon>
        <taxon>Pseudomonas</taxon>
    </lineage>
</organism>
<evidence type="ECO:0000259" key="6">
    <source>
        <dbReference type="PROSITE" id="PS50110"/>
    </source>
</evidence>
<protein>
    <submittedName>
        <fullName evidence="7">Response regulator transcription factor</fullName>
    </submittedName>
</protein>
<sequence length="211" mass="22940">MRVVIADDHSFVRLGMRTFINTSSQCEVVAEADGVDSLMNVLSNTPCDLLITDFSMPGGQQADGLKMLNTLHRLYPAMPVILVTMFTGVATARAVLAQGVMGIVAKNTSASELPAAINAVRQGRRYISEFLRERLDNADNQLGESPLSVKELEVVRMLANGMTVSEIAQQVKRSVSTISKQKNMAMLRLGIRTDVGLFAYARDSGMAHSPH</sequence>
<dbReference type="EMBL" id="JACMYG010000007">
    <property type="protein sequence ID" value="MBC2689946.1"/>
    <property type="molecule type" value="Genomic_DNA"/>
</dbReference>
<dbReference type="GO" id="GO:0006355">
    <property type="term" value="P:regulation of DNA-templated transcription"/>
    <property type="evidence" value="ECO:0007669"/>
    <property type="project" value="InterPro"/>
</dbReference>
<keyword evidence="1 3" id="KW-0597">Phosphoprotein</keyword>
<evidence type="ECO:0000256" key="1">
    <source>
        <dbReference type="ARBA" id="ARBA00022553"/>
    </source>
</evidence>
<dbReference type="PANTHER" id="PTHR45566:SF2">
    <property type="entry name" value="NARL SUBFAMILY"/>
    <property type="match status" value="1"/>
</dbReference>
<keyword evidence="2" id="KW-0238">DNA-binding</keyword>
<evidence type="ECO:0000256" key="4">
    <source>
        <dbReference type="SAM" id="Phobius"/>
    </source>
</evidence>
<dbReference type="RefSeq" id="WP_166588797.1">
    <property type="nucleotide sequence ID" value="NZ_CP090311.1"/>
</dbReference>
<dbReference type="InterPro" id="IPR051015">
    <property type="entry name" value="EvgA-like"/>
</dbReference>
<dbReference type="PANTHER" id="PTHR45566">
    <property type="entry name" value="HTH-TYPE TRANSCRIPTIONAL REGULATOR YHJB-RELATED"/>
    <property type="match status" value="1"/>
</dbReference>
<dbReference type="PROSITE" id="PS50043">
    <property type="entry name" value="HTH_LUXR_2"/>
    <property type="match status" value="1"/>
</dbReference>
<evidence type="ECO:0000256" key="3">
    <source>
        <dbReference type="PROSITE-ProRule" id="PRU00169"/>
    </source>
</evidence>
<dbReference type="InterPro" id="IPR011006">
    <property type="entry name" value="CheY-like_superfamily"/>
</dbReference>
<dbReference type="SMART" id="SM00448">
    <property type="entry name" value="REC"/>
    <property type="match status" value="1"/>
</dbReference>
<dbReference type="InterPro" id="IPR001789">
    <property type="entry name" value="Sig_transdc_resp-reg_receiver"/>
</dbReference>
<dbReference type="Proteomes" id="UP000526003">
    <property type="component" value="Unassembled WGS sequence"/>
</dbReference>
<dbReference type="GO" id="GO:0003677">
    <property type="term" value="F:DNA binding"/>
    <property type="evidence" value="ECO:0007669"/>
    <property type="project" value="UniProtKB-KW"/>
</dbReference>
<dbReference type="SMART" id="SM00421">
    <property type="entry name" value="HTH_LUXR"/>
    <property type="match status" value="1"/>
</dbReference>
<accession>A0A7X1GCM4</accession>
<keyword evidence="4" id="KW-1133">Transmembrane helix</keyword>